<evidence type="ECO:0000256" key="2">
    <source>
        <dbReference type="ARBA" id="ARBA00023125"/>
    </source>
</evidence>
<feature type="transmembrane region" description="Helical" evidence="4">
    <location>
        <begin position="41"/>
        <end position="59"/>
    </location>
</feature>
<dbReference type="SUPFAM" id="SSF46689">
    <property type="entry name" value="Homeodomain-like"/>
    <property type="match status" value="1"/>
</dbReference>
<feature type="transmembrane region" description="Helical" evidence="4">
    <location>
        <begin position="7"/>
        <end position="29"/>
    </location>
</feature>
<dbReference type="RefSeq" id="WP_089242476.1">
    <property type="nucleotide sequence ID" value="NZ_FZOK01000022.1"/>
</dbReference>
<dbReference type="EMBL" id="FZOK01000022">
    <property type="protein sequence ID" value="SNS75120.1"/>
    <property type="molecule type" value="Genomic_DNA"/>
</dbReference>
<dbReference type="PROSITE" id="PS01124">
    <property type="entry name" value="HTH_ARAC_FAMILY_2"/>
    <property type="match status" value="1"/>
</dbReference>
<dbReference type="InterPro" id="IPR009057">
    <property type="entry name" value="Homeodomain-like_sf"/>
</dbReference>
<feature type="transmembrane region" description="Helical" evidence="4">
    <location>
        <begin position="155"/>
        <end position="173"/>
    </location>
</feature>
<evidence type="ECO:0000259" key="5">
    <source>
        <dbReference type="PROSITE" id="PS01124"/>
    </source>
</evidence>
<organism evidence="6 7">
    <name type="scientific">Belliella buryatensis</name>
    <dbReference type="NCBI Taxonomy" id="1500549"/>
    <lineage>
        <taxon>Bacteria</taxon>
        <taxon>Pseudomonadati</taxon>
        <taxon>Bacteroidota</taxon>
        <taxon>Cytophagia</taxon>
        <taxon>Cytophagales</taxon>
        <taxon>Cyclobacteriaceae</taxon>
        <taxon>Belliella</taxon>
    </lineage>
</organism>
<evidence type="ECO:0000256" key="1">
    <source>
        <dbReference type="ARBA" id="ARBA00023015"/>
    </source>
</evidence>
<sequence length="389" mass="45913">MSYFMEFIIYLLTSSIVFLTGVTLGIYVYYNFSKSLTHKAISLLLFFLFVRFLSVHLYLDNNIYDYPHFLLVNHLTSRIGVPIVFLLVFYHTTKEKLHWVHYFHIIPFFLFILNFWEILFSSAQVKQEIMQAMEIEGYAYVWQLGALFSPKQLELLRVIPFYSYVAAIGYMVFKTGNFKKLPLHLQGFFRIVFWFLLANLLPIIISSLGFEQVGSFLVANVVGLFTTLIITVTFFFIPNFLFGLENEPNLEYIENVETIYETLEDDKDVLIFKVEEFMTEFKPFLSAEFSLKFLEKNLNISGRYISAAIKEKYQLNFKNYINWLRIEYFKSVYLPMITSSEQVNLEDIANELGFVSINTFYIQFHKFLNTTPRAYIDQYLMSKALIETV</sequence>
<keyword evidence="3" id="KW-0804">Transcription</keyword>
<reference evidence="7" key="1">
    <citation type="submission" date="2017-06" db="EMBL/GenBank/DDBJ databases">
        <authorList>
            <person name="Varghese N."/>
            <person name="Submissions S."/>
        </authorList>
    </citation>
    <scope>NUCLEOTIDE SEQUENCE [LARGE SCALE GENOMIC DNA]</scope>
    <source>
        <strain evidence="7">5C</strain>
    </source>
</reference>
<feature type="transmembrane region" description="Helical" evidence="4">
    <location>
        <begin position="217"/>
        <end position="237"/>
    </location>
</feature>
<accession>A0A239H167</accession>
<protein>
    <submittedName>
        <fullName evidence="6">Helix-turn-helix domain-containing protein</fullName>
    </submittedName>
</protein>
<feature type="transmembrane region" description="Helical" evidence="4">
    <location>
        <begin position="185"/>
        <end position="205"/>
    </location>
</feature>
<dbReference type="Gene3D" id="1.10.10.60">
    <property type="entry name" value="Homeodomain-like"/>
    <property type="match status" value="1"/>
</dbReference>
<dbReference type="Proteomes" id="UP000198480">
    <property type="component" value="Unassembled WGS sequence"/>
</dbReference>
<keyword evidence="4" id="KW-0472">Membrane</keyword>
<dbReference type="OrthoDB" id="6283866at2"/>
<dbReference type="GO" id="GO:0043565">
    <property type="term" value="F:sequence-specific DNA binding"/>
    <property type="evidence" value="ECO:0007669"/>
    <property type="project" value="InterPro"/>
</dbReference>
<evidence type="ECO:0000256" key="4">
    <source>
        <dbReference type="SAM" id="Phobius"/>
    </source>
</evidence>
<dbReference type="PANTHER" id="PTHR43280:SF2">
    <property type="entry name" value="HTH-TYPE TRANSCRIPTIONAL REGULATOR EXSA"/>
    <property type="match status" value="1"/>
</dbReference>
<evidence type="ECO:0000313" key="7">
    <source>
        <dbReference type="Proteomes" id="UP000198480"/>
    </source>
</evidence>
<dbReference type="SMART" id="SM00342">
    <property type="entry name" value="HTH_ARAC"/>
    <property type="match status" value="1"/>
</dbReference>
<dbReference type="GO" id="GO:0003700">
    <property type="term" value="F:DNA-binding transcription factor activity"/>
    <property type="evidence" value="ECO:0007669"/>
    <property type="project" value="InterPro"/>
</dbReference>
<evidence type="ECO:0000256" key="3">
    <source>
        <dbReference type="ARBA" id="ARBA00023163"/>
    </source>
</evidence>
<dbReference type="PANTHER" id="PTHR43280">
    <property type="entry name" value="ARAC-FAMILY TRANSCRIPTIONAL REGULATOR"/>
    <property type="match status" value="1"/>
</dbReference>
<proteinExistence type="predicted"/>
<keyword evidence="4" id="KW-0812">Transmembrane</keyword>
<keyword evidence="1" id="KW-0805">Transcription regulation</keyword>
<dbReference type="Pfam" id="PF12833">
    <property type="entry name" value="HTH_18"/>
    <property type="match status" value="1"/>
</dbReference>
<keyword evidence="2" id="KW-0238">DNA-binding</keyword>
<dbReference type="AlphaFoldDB" id="A0A239H167"/>
<gene>
    <name evidence="6" type="ORF">SAMN06295967_1225</name>
</gene>
<keyword evidence="7" id="KW-1185">Reference proteome</keyword>
<dbReference type="InterPro" id="IPR018060">
    <property type="entry name" value="HTH_AraC"/>
</dbReference>
<evidence type="ECO:0000313" key="6">
    <source>
        <dbReference type="EMBL" id="SNS75120.1"/>
    </source>
</evidence>
<name>A0A239H167_9BACT</name>
<feature type="transmembrane region" description="Helical" evidence="4">
    <location>
        <begin position="102"/>
        <end position="123"/>
    </location>
</feature>
<keyword evidence="4" id="KW-1133">Transmembrane helix</keyword>
<feature type="domain" description="HTH araC/xylS-type" evidence="5">
    <location>
        <begin position="275"/>
        <end position="378"/>
    </location>
</feature>
<feature type="transmembrane region" description="Helical" evidence="4">
    <location>
        <begin position="71"/>
        <end position="90"/>
    </location>
</feature>